<organism evidence="1 2">
    <name type="scientific">Bos mutus</name>
    <name type="common">wild yak</name>
    <dbReference type="NCBI Taxonomy" id="72004"/>
    <lineage>
        <taxon>Eukaryota</taxon>
        <taxon>Metazoa</taxon>
        <taxon>Chordata</taxon>
        <taxon>Craniata</taxon>
        <taxon>Vertebrata</taxon>
        <taxon>Euteleostomi</taxon>
        <taxon>Mammalia</taxon>
        <taxon>Eutheria</taxon>
        <taxon>Laurasiatheria</taxon>
        <taxon>Artiodactyla</taxon>
        <taxon>Ruminantia</taxon>
        <taxon>Pecora</taxon>
        <taxon>Bovidae</taxon>
        <taxon>Bovinae</taxon>
        <taxon>Bos</taxon>
    </lineage>
</organism>
<evidence type="ECO:0000313" key="1">
    <source>
        <dbReference type="EMBL" id="ELR53590.1"/>
    </source>
</evidence>
<dbReference type="Proteomes" id="UP000011080">
    <property type="component" value="Unassembled WGS sequence"/>
</dbReference>
<reference evidence="1 2" key="1">
    <citation type="journal article" date="2012" name="Nat. Genet.">
        <title>The yak genome and adaptation to life at high altitude.</title>
        <authorList>
            <person name="Qiu Q."/>
            <person name="Zhang G."/>
            <person name="Ma T."/>
            <person name="Qian W."/>
            <person name="Wang J."/>
            <person name="Ye Z."/>
            <person name="Cao C."/>
            <person name="Hu Q."/>
            <person name="Kim J."/>
            <person name="Larkin D.M."/>
            <person name="Auvil L."/>
            <person name="Capitanu B."/>
            <person name="Ma J."/>
            <person name="Lewin H.A."/>
            <person name="Qian X."/>
            <person name="Lang Y."/>
            <person name="Zhou R."/>
            <person name="Wang L."/>
            <person name="Wang K."/>
            <person name="Xia J."/>
            <person name="Liao S."/>
            <person name="Pan S."/>
            <person name="Lu X."/>
            <person name="Hou H."/>
            <person name="Wang Y."/>
            <person name="Zang X."/>
            <person name="Yin Y."/>
            <person name="Ma H."/>
            <person name="Zhang J."/>
            <person name="Wang Z."/>
            <person name="Zhang Y."/>
            <person name="Zhang D."/>
            <person name="Yonezawa T."/>
            <person name="Hasegawa M."/>
            <person name="Zhong Y."/>
            <person name="Liu W."/>
            <person name="Zhang Y."/>
            <person name="Huang Z."/>
            <person name="Zhang S."/>
            <person name="Long R."/>
            <person name="Yang H."/>
            <person name="Wang J."/>
            <person name="Lenstra J.A."/>
            <person name="Cooper D.N."/>
            <person name="Wu Y."/>
            <person name="Wang J."/>
            <person name="Shi P."/>
            <person name="Wang J."/>
            <person name="Liu J."/>
        </authorList>
    </citation>
    <scope>NUCLEOTIDE SEQUENCE [LARGE SCALE GENOMIC DNA]</scope>
    <source>
        <strain evidence="2">yakQH1</strain>
    </source>
</reference>
<dbReference type="EMBL" id="JH881557">
    <property type="protein sequence ID" value="ELR53590.1"/>
    <property type="molecule type" value="Genomic_DNA"/>
</dbReference>
<sequence length="51" mass="5586">GQTDLSPLASPVIPEPLPFCGVHSWDTLVCSVHALYFQIPPLLSCFHLKPL</sequence>
<gene>
    <name evidence="1" type="ORF">M91_10570</name>
</gene>
<name>L8IAQ5_9CETA</name>
<proteinExistence type="predicted"/>
<accession>L8IAQ5</accession>
<protein>
    <submittedName>
        <fullName evidence="1">Uncharacterized protein</fullName>
    </submittedName>
</protein>
<evidence type="ECO:0000313" key="2">
    <source>
        <dbReference type="Proteomes" id="UP000011080"/>
    </source>
</evidence>
<dbReference type="AlphaFoldDB" id="L8IAQ5"/>
<feature type="non-terminal residue" evidence="1">
    <location>
        <position position="1"/>
    </location>
</feature>